<dbReference type="Proteomes" id="UP000886998">
    <property type="component" value="Unassembled WGS sequence"/>
</dbReference>
<gene>
    <name evidence="1" type="ORF">TNIN_193511</name>
</gene>
<dbReference type="EMBL" id="BMAV01025401">
    <property type="protein sequence ID" value="GFS41255.1"/>
    <property type="molecule type" value="Genomic_DNA"/>
</dbReference>
<keyword evidence="2" id="KW-1185">Reference proteome</keyword>
<comment type="caution">
    <text evidence="1">The sequence shown here is derived from an EMBL/GenBank/DDBJ whole genome shotgun (WGS) entry which is preliminary data.</text>
</comment>
<reference evidence="1" key="1">
    <citation type="submission" date="2020-08" db="EMBL/GenBank/DDBJ databases">
        <title>Multicomponent nature underlies the extraordinary mechanical properties of spider dragline silk.</title>
        <authorList>
            <person name="Kono N."/>
            <person name="Nakamura H."/>
            <person name="Mori M."/>
            <person name="Yoshida Y."/>
            <person name="Ohtoshi R."/>
            <person name="Malay A.D."/>
            <person name="Moran D.A.P."/>
            <person name="Tomita M."/>
            <person name="Numata K."/>
            <person name="Arakawa K."/>
        </authorList>
    </citation>
    <scope>NUCLEOTIDE SEQUENCE</scope>
</reference>
<sequence length="119" mass="13716">MTKDHYRFEPGQNGLRNNVLECREGMRKTETDHEQVSRLRTSAPSLHPVTQQPDENKEIKGVLKKSIEETTKSNDACHGPRKFSLLSPAANDSYCRWICGLQHRIREIHSRALSLYNEV</sequence>
<proteinExistence type="predicted"/>
<protein>
    <submittedName>
        <fullName evidence="1">Uncharacterized protein</fullName>
    </submittedName>
</protein>
<evidence type="ECO:0000313" key="2">
    <source>
        <dbReference type="Proteomes" id="UP000886998"/>
    </source>
</evidence>
<accession>A0A8X6ID79</accession>
<evidence type="ECO:0000313" key="1">
    <source>
        <dbReference type="EMBL" id="GFS41255.1"/>
    </source>
</evidence>
<name>A0A8X6ID79_9ARAC</name>
<organism evidence="1 2">
    <name type="scientific">Trichonephila inaurata madagascariensis</name>
    <dbReference type="NCBI Taxonomy" id="2747483"/>
    <lineage>
        <taxon>Eukaryota</taxon>
        <taxon>Metazoa</taxon>
        <taxon>Ecdysozoa</taxon>
        <taxon>Arthropoda</taxon>
        <taxon>Chelicerata</taxon>
        <taxon>Arachnida</taxon>
        <taxon>Araneae</taxon>
        <taxon>Araneomorphae</taxon>
        <taxon>Entelegynae</taxon>
        <taxon>Araneoidea</taxon>
        <taxon>Nephilidae</taxon>
        <taxon>Trichonephila</taxon>
        <taxon>Trichonephila inaurata</taxon>
    </lineage>
</organism>
<dbReference type="AlphaFoldDB" id="A0A8X6ID79"/>